<name>A0A515CWZ8_SERLI</name>
<evidence type="ECO:0000313" key="1">
    <source>
        <dbReference type="EMBL" id="QDL32698.1"/>
    </source>
</evidence>
<sequence length="114" mass="12933">MRSQIGNSVGAFMSMTVEQIKSGERFVNNAKSLLARAKNKNHTACFYNKLMASEKKAICTLGNIDSRTKLTARHIEMKFEEMSHAERRAVFRGIKLLQKLNRDIPSLINITDCD</sequence>
<evidence type="ECO:0000313" key="2">
    <source>
        <dbReference type="Proteomes" id="UP000317572"/>
    </source>
</evidence>
<accession>A0A515CWZ8</accession>
<proteinExistence type="predicted"/>
<dbReference type="Proteomes" id="UP000317572">
    <property type="component" value="Chromosome"/>
</dbReference>
<dbReference type="AlphaFoldDB" id="A0A515CWZ8"/>
<reference evidence="1 2" key="1">
    <citation type="submission" date="2018-11" db="EMBL/GenBank/DDBJ databases">
        <title>The first complete genome of Serratia liquefaciens isolated from metalophyte plant revel distinctness adaptive mechanisms in an extreme habitat.</title>
        <authorList>
            <person name="Caneschi W.L."/>
            <person name="Sanchez A.B."/>
            <person name="Felestrino E.B."/>
            <person name="Assis R.A.B."/>
            <person name="Lemes C.G.C."/>
            <person name="Cordeiro I.F."/>
            <person name="Fonseca N.P."/>
            <person name="Villa M."/>
            <person name="Vieira I.T."/>
            <person name="Moraes L.A."/>
            <person name="Kamino L.H.Y."/>
            <person name="do Carmo F."/>
            <person name="Garcia C.M."/>
            <person name="Almeida N.F."/>
            <person name="Silva R.S."/>
            <person name="Ferro J.A."/>
            <person name="Ferro M.I.T."/>
            <person name="Varani A.M."/>
            <person name="Ferreira R.M."/>
            <person name="dos Santos V.L."/>
            <person name="Silva U.C."/>
            <person name="Setubal J.C."/>
            <person name="Moreira L.M."/>
        </authorList>
    </citation>
    <scope>NUCLEOTIDE SEQUENCE [LARGE SCALE GENOMIC DNA]</scope>
    <source>
        <strain evidence="1 2">FG3</strain>
    </source>
</reference>
<gene>
    <name evidence="1" type="ORF">EGO53_13230</name>
</gene>
<protein>
    <submittedName>
        <fullName evidence="1">Uncharacterized protein</fullName>
    </submittedName>
</protein>
<organism evidence="1 2">
    <name type="scientific">Serratia liquefaciens</name>
    <dbReference type="NCBI Taxonomy" id="614"/>
    <lineage>
        <taxon>Bacteria</taxon>
        <taxon>Pseudomonadati</taxon>
        <taxon>Pseudomonadota</taxon>
        <taxon>Gammaproteobacteria</taxon>
        <taxon>Enterobacterales</taxon>
        <taxon>Yersiniaceae</taxon>
        <taxon>Serratia</taxon>
    </lineage>
</organism>
<dbReference type="EMBL" id="CP033893">
    <property type="protein sequence ID" value="QDL32698.1"/>
    <property type="molecule type" value="Genomic_DNA"/>
</dbReference>